<accession>A0A812KE14</accession>
<reference evidence="1" key="1">
    <citation type="submission" date="2021-02" db="EMBL/GenBank/DDBJ databases">
        <authorList>
            <person name="Dougan E. K."/>
            <person name="Rhodes N."/>
            <person name="Thang M."/>
            <person name="Chan C."/>
        </authorList>
    </citation>
    <scope>NUCLEOTIDE SEQUENCE</scope>
</reference>
<proteinExistence type="predicted"/>
<evidence type="ECO:0000313" key="2">
    <source>
        <dbReference type="Proteomes" id="UP000604046"/>
    </source>
</evidence>
<organism evidence="1 2">
    <name type="scientific">Symbiodinium natans</name>
    <dbReference type="NCBI Taxonomy" id="878477"/>
    <lineage>
        <taxon>Eukaryota</taxon>
        <taxon>Sar</taxon>
        <taxon>Alveolata</taxon>
        <taxon>Dinophyceae</taxon>
        <taxon>Suessiales</taxon>
        <taxon>Symbiodiniaceae</taxon>
        <taxon>Symbiodinium</taxon>
    </lineage>
</organism>
<gene>
    <name evidence="1" type="ORF">SNAT2548_LOCUS8699</name>
</gene>
<dbReference type="EMBL" id="CAJNDS010000652">
    <property type="protein sequence ID" value="CAE7225549.1"/>
    <property type="molecule type" value="Genomic_DNA"/>
</dbReference>
<evidence type="ECO:0000313" key="1">
    <source>
        <dbReference type="EMBL" id="CAE7225549.1"/>
    </source>
</evidence>
<protein>
    <submittedName>
        <fullName evidence="1">Uncharacterized protein</fullName>
    </submittedName>
</protein>
<dbReference type="Proteomes" id="UP000604046">
    <property type="component" value="Unassembled WGS sequence"/>
</dbReference>
<name>A0A812KE14_9DINO</name>
<feature type="non-terminal residue" evidence="1">
    <location>
        <position position="1"/>
    </location>
</feature>
<dbReference type="AlphaFoldDB" id="A0A812KE14"/>
<sequence length="75" mass="7823">LQYRFEDAGLGDAPYAEVAEASASRLAKAAADAQSGANHLAGDMVAHWQQHLCSGDLEARVARLRGLPSISSGKS</sequence>
<keyword evidence="2" id="KW-1185">Reference proteome</keyword>
<comment type="caution">
    <text evidence="1">The sequence shown here is derived from an EMBL/GenBank/DDBJ whole genome shotgun (WGS) entry which is preliminary data.</text>
</comment>